<organism evidence="1 2">
    <name type="scientific">Rugamonas apoptosis</name>
    <dbReference type="NCBI Taxonomy" id="2758570"/>
    <lineage>
        <taxon>Bacteria</taxon>
        <taxon>Pseudomonadati</taxon>
        <taxon>Pseudomonadota</taxon>
        <taxon>Betaproteobacteria</taxon>
        <taxon>Burkholderiales</taxon>
        <taxon>Oxalobacteraceae</taxon>
        <taxon>Telluria group</taxon>
        <taxon>Rugamonas</taxon>
    </lineage>
</organism>
<protein>
    <submittedName>
        <fullName evidence="1">Uncharacterized protein</fullName>
    </submittedName>
</protein>
<sequence length="133" mass="15415">MSTLAVAGFLILLSALWLKFGTSLPRRYRARKCEGAQWRSAFPQATKDEIREFLSLFTSAFAFRDSERLKFSPHDRVWEIYRDLYPNRWVADAMELETLTDDLSAKYGIALSEIWSEKLTLGDVFAVVQRSRV</sequence>
<dbReference type="EMBL" id="JACEZU010000002">
    <property type="protein sequence ID" value="MBA5686398.1"/>
    <property type="molecule type" value="Genomic_DNA"/>
</dbReference>
<dbReference type="RefSeq" id="WP_182152197.1">
    <property type="nucleotide sequence ID" value="NZ_JACEZU010000002.1"/>
</dbReference>
<dbReference type="AlphaFoldDB" id="A0A7W2F747"/>
<dbReference type="Proteomes" id="UP000573499">
    <property type="component" value="Unassembled WGS sequence"/>
</dbReference>
<accession>A0A7W2F747</accession>
<keyword evidence="2" id="KW-1185">Reference proteome</keyword>
<gene>
    <name evidence="1" type="ORF">H3H39_04945</name>
</gene>
<reference evidence="1 2" key="1">
    <citation type="submission" date="2020-07" db="EMBL/GenBank/DDBJ databases">
        <title>Novel species isolated from subtropical streams in China.</title>
        <authorList>
            <person name="Lu H."/>
        </authorList>
    </citation>
    <scope>NUCLEOTIDE SEQUENCE [LARGE SCALE GENOMIC DNA]</scope>
    <source>
        <strain evidence="1 2">LX47W</strain>
    </source>
</reference>
<proteinExistence type="predicted"/>
<comment type="caution">
    <text evidence="1">The sequence shown here is derived from an EMBL/GenBank/DDBJ whole genome shotgun (WGS) entry which is preliminary data.</text>
</comment>
<evidence type="ECO:0000313" key="1">
    <source>
        <dbReference type="EMBL" id="MBA5686398.1"/>
    </source>
</evidence>
<evidence type="ECO:0000313" key="2">
    <source>
        <dbReference type="Proteomes" id="UP000573499"/>
    </source>
</evidence>
<name>A0A7W2F747_9BURK</name>